<feature type="transmembrane region" description="Helical" evidence="1">
    <location>
        <begin position="12"/>
        <end position="32"/>
    </location>
</feature>
<gene>
    <name evidence="2" type="ORF">U2I54_19690</name>
</gene>
<evidence type="ECO:0000313" key="2">
    <source>
        <dbReference type="EMBL" id="MDZ5609225.1"/>
    </source>
</evidence>
<reference evidence="3" key="1">
    <citation type="submission" date="2023-11" db="EMBL/GenBank/DDBJ databases">
        <title>Genome Sequence of Bacillus pseudomycoides stain BUPM19.</title>
        <authorList>
            <person name="Farhat A."/>
        </authorList>
    </citation>
    <scope>NUCLEOTIDE SEQUENCE [LARGE SCALE GENOMIC DNA]</scope>
    <source>
        <strain evidence="3">BUPM19</strain>
    </source>
</reference>
<dbReference type="EMBL" id="JAXOVW010000054">
    <property type="protein sequence ID" value="MDZ5609225.1"/>
    <property type="molecule type" value="Genomic_DNA"/>
</dbReference>
<keyword evidence="1" id="KW-1133">Transmembrane helix</keyword>
<keyword evidence="3" id="KW-1185">Reference proteome</keyword>
<protein>
    <submittedName>
        <fullName evidence="2">Uncharacterized protein</fullName>
    </submittedName>
</protein>
<keyword evidence="1" id="KW-0472">Membrane</keyword>
<feature type="transmembrane region" description="Helical" evidence="1">
    <location>
        <begin position="38"/>
        <end position="56"/>
    </location>
</feature>
<proteinExistence type="predicted"/>
<evidence type="ECO:0000313" key="3">
    <source>
        <dbReference type="Proteomes" id="UP001291930"/>
    </source>
</evidence>
<keyword evidence="1" id="KW-0812">Transmembrane</keyword>
<dbReference type="RefSeq" id="WP_207994383.1">
    <property type="nucleotide sequence ID" value="NZ_JAXOVW010000054.1"/>
</dbReference>
<dbReference type="Proteomes" id="UP001291930">
    <property type="component" value="Unassembled WGS sequence"/>
</dbReference>
<organism evidence="2 3">
    <name type="scientific">Bacillus bingmayongensis</name>
    <dbReference type="NCBI Taxonomy" id="1150157"/>
    <lineage>
        <taxon>Bacteria</taxon>
        <taxon>Bacillati</taxon>
        <taxon>Bacillota</taxon>
        <taxon>Bacilli</taxon>
        <taxon>Bacillales</taxon>
        <taxon>Bacillaceae</taxon>
        <taxon>Bacillus</taxon>
    </lineage>
</organism>
<name>A0ABU5K0I0_9BACI</name>
<comment type="caution">
    <text evidence="2">The sequence shown here is derived from an EMBL/GenBank/DDBJ whole genome shotgun (WGS) entry which is preliminary data.</text>
</comment>
<accession>A0ABU5K0I0</accession>
<sequence length="65" mass="7356">MNKRFRTLMKITPPLSVFFILIGLTMGILGALDHDLKTITASLFIITQSVLAIIYTKSFKKIWGQ</sequence>
<evidence type="ECO:0000256" key="1">
    <source>
        <dbReference type="SAM" id="Phobius"/>
    </source>
</evidence>